<name>A0A6P9A8X2_THRPL</name>
<dbReference type="Gene3D" id="2.130.10.30">
    <property type="entry name" value="Regulator of chromosome condensation 1/beta-lactamase-inhibitor protein II"/>
    <property type="match status" value="2"/>
</dbReference>
<dbReference type="InParanoid" id="A0A6P9A8X2"/>
<dbReference type="Proteomes" id="UP000515158">
    <property type="component" value="Unplaced"/>
</dbReference>
<evidence type="ECO:0000256" key="2">
    <source>
        <dbReference type="SAM" id="MobiDB-lite"/>
    </source>
</evidence>
<feature type="repeat" description="RCC1" evidence="1">
    <location>
        <begin position="404"/>
        <end position="453"/>
    </location>
</feature>
<keyword evidence="3" id="KW-1185">Reference proteome</keyword>
<dbReference type="FunCoup" id="A0A6P9A8X2">
    <property type="interactions" value="639"/>
</dbReference>
<feature type="repeat" description="RCC1" evidence="1">
    <location>
        <begin position="346"/>
        <end position="403"/>
    </location>
</feature>
<dbReference type="InterPro" id="IPR009091">
    <property type="entry name" value="RCC1/BLIP-II"/>
</dbReference>
<dbReference type="GO" id="GO:0019843">
    <property type="term" value="F:rRNA binding"/>
    <property type="evidence" value="ECO:0007669"/>
    <property type="project" value="TreeGrafter"/>
</dbReference>
<dbReference type="KEGG" id="tpal:117652136"/>
<dbReference type="GeneID" id="117652136"/>
<feature type="repeat" description="RCC1" evidence="1">
    <location>
        <begin position="56"/>
        <end position="117"/>
    </location>
</feature>
<evidence type="ECO:0000256" key="1">
    <source>
        <dbReference type="PROSITE-ProRule" id="PRU00235"/>
    </source>
</evidence>
<dbReference type="GO" id="GO:0005085">
    <property type="term" value="F:guanyl-nucleotide exchange factor activity"/>
    <property type="evidence" value="ECO:0007669"/>
    <property type="project" value="TreeGrafter"/>
</dbReference>
<dbReference type="RefSeq" id="XP_034252691.1">
    <property type="nucleotide sequence ID" value="XM_034396800.1"/>
</dbReference>
<dbReference type="SUPFAM" id="SSF50985">
    <property type="entry name" value="RCC1/BLIP-II"/>
    <property type="match status" value="1"/>
</dbReference>
<dbReference type="PRINTS" id="PR00633">
    <property type="entry name" value="RCCNDNSATION"/>
</dbReference>
<dbReference type="GO" id="GO:0005743">
    <property type="term" value="C:mitochondrial inner membrane"/>
    <property type="evidence" value="ECO:0007669"/>
    <property type="project" value="TreeGrafter"/>
</dbReference>
<organism evidence="4">
    <name type="scientific">Thrips palmi</name>
    <name type="common">Melon thrips</name>
    <dbReference type="NCBI Taxonomy" id="161013"/>
    <lineage>
        <taxon>Eukaryota</taxon>
        <taxon>Metazoa</taxon>
        <taxon>Ecdysozoa</taxon>
        <taxon>Arthropoda</taxon>
        <taxon>Hexapoda</taxon>
        <taxon>Insecta</taxon>
        <taxon>Pterygota</taxon>
        <taxon>Neoptera</taxon>
        <taxon>Paraneoptera</taxon>
        <taxon>Thysanoptera</taxon>
        <taxon>Terebrantia</taxon>
        <taxon>Thripoidea</taxon>
        <taxon>Thripidae</taxon>
        <taxon>Thrips</taxon>
    </lineage>
</organism>
<protein>
    <submittedName>
        <fullName evidence="4">RCC1-like G exchanging factor-like protein isoform X1</fullName>
    </submittedName>
</protein>
<feature type="repeat" description="RCC1" evidence="1">
    <location>
        <begin position="184"/>
        <end position="240"/>
    </location>
</feature>
<dbReference type="PANTHER" id="PTHR46337">
    <property type="entry name" value="RCC1-LIKE G EXCHANGING FACTOR-LIKE PROTEIN"/>
    <property type="match status" value="1"/>
</dbReference>
<reference evidence="4" key="1">
    <citation type="submission" date="2025-08" db="UniProtKB">
        <authorList>
            <consortium name="RefSeq"/>
        </authorList>
    </citation>
    <scope>IDENTIFICATION</scope>
    <source>
        <tissue evidence="4">Total insect</tissue>
    </source>
</reference>
<dbReference type="InterPro" id="IPR000408">
    <property type="entry name" value="Reg_chr_condens"/>
</dbReference>
<dbReference type="InterPro" id="IPR053035">
    <property type="entry name" value="Mitochondrial_GEF_domain"/>
</dbReference>
<feature type="repeat" description="RCC1" evidence="1">
    <location>
        <begin position="294"/>
        <end position="345"/>
    </location>
</feature>
<evidence type="ECO:0000313" key="4">
    <source>
        <dbReference type="RefSeq" id="XP_034252691.1"/>
    </source>
</evidence>
<accession>A0A6P9A8X2</accession>
<sequence>MANIPRFSLFRNDKHFKYSTDVLRKLLSTKKNDVSPKDDISDVPVLNNGKPSKSGRRVYAWGVAETGALGIHTHRLKREMKTLAQFYHHPKRLHFSHLYKVNDIACGYGFTVYSVDPDLEKGQHKVFGSGLNTDSQIGYHAVRAGHPLALLLNPAPINIPLKSIKTRVKGLAAGRAHLLVHTDDGVFSLGNNAYGQCGRPIIENENYSGSRIVHKIVNLPADEIRSVACGQDHSMFITEKGSVYACGWNADGQTGQNNYESNWEPKLVTGDVVGEDIVKLSCAGDCVLALNRKGEVFGWGNSEYGQLCKDSLQLATSKHLLFTRDLGKIIDVAAGGSFCMALNEHGQVFVWGFGILGKGPKAQKSMTPTEIPPILFGRNEFQPDSKVNQVACGLHHFMAVTNKGDLYSWGHNRGGCLGLGHDKDQFFPMKVAVGASVAKVSCGVDHTVVVCSSF</sequence>
<dbReference type="AlphaFoldDB" id="A0A6P9A8X2"/>
<dbReference type="PANTHER" id="PTHR46337:SF1">
    <property type="entry name" value="RCC1-LIKE G EXCHANGING FACTOR-LIKE PROTEIN"/>
    <property type="match status" value="1"/>
</dbReference>
<dbReference type="PROSITE" id="PS50012">
    <property type="entry name" value="RCC1_3"/>
    <property type="match status" value="7"/>
</dbReference>
<dbReference type="GO" id="GO:0070131">
    <property type="term" value="P:positive regulation of mitochondrial translation"/>
    <property type="evidence" value="ECO:0007669"/>
    <property type="project" value="TreeGrafter"/>
</dbReference>
<feature type="region of interest" description="Disordered" evidence="2">
    <location>
        <begin position="33"/>
        <end position="54"/>
    </location>
</feature>
<gene>
    <name evidence="4" type="primary">LOC117652136</name>
</gene>
<proteinExistence type="predicted"/>
<feature type="repeat" description="RCC1" evidence="1">
    <location>
        <begin position="124"/>
        <end position="184"/>
    </location>
</feature>
<evidence type="ECO:0000313" key="3">
    <source>
        <dbReference type="Proteomes" id="UP000515158"/>
    </source>
</evidence>
<dbReference type="OrthoDB" id="70707at2759"/>
<dbReference type="PROSITE" id="PS00626">
    <property type="entry name" value="RCC1_2"/>
    <property type="match status" value="1"/>
</dbReference>
<dbReference type="Pfam" id="PF13540">
    <property type="entry name" value="RCC1_2"/>
    <property type="match status" value="1"/>
</dbReference>
<dbReference type="Pfam" id="PF00415">
    <property type="entry name" value="RCC1"/>
    <property type="match status" value="4"/>
</dbReference>
<feature type="repeat" description="RCC1" evidence="1">
    <location>
        <begin position="241"/>
        <end position="293"/>
    </location>
</feature>